<evidence type="ECO:0000313" key="1">
    <source>
        <dbReference type="EnsemblMetazoa" id="PPA44243.1"/>
    </source>
</evidence>
<accession>A0A2A6CWH0</accession>
<reference evidence="2" key="1">
    <citation type="journal article" date="2008" name="Nat. Genet.">
        <title>The Pristionchus pacificus genome provides a unique perspective on nematode lifestyle and parasitism.</title>
        <authorList>
            <person name="Dieterich C."/>
            <person name="Clifton S.W."/>
            <person name="Schuster L.N."/>
            <person name="Chinwalla A."/>
            <person name="Delehaunty K."/>
            <person name="Dinkelacker I."/>
            <person name="Fulton L."/>
            <person name="Fulton R."/>
            <person name="Godfrey J."/>
            <person name="Minx P."/>
            <person name="Mitreva M."/>
            <person name="Roeseler W."/>
            <person name="Tian H."/>
            <person name="Witte H."/>
            <person name="Yang S.P."/>
            <person name="Wilson R.K."/>
            <person name="Sommer R.J."/>
        </authorList>
    </citation>
    <scope>NUCLEOTIDE SEQUENCE [LARGE SCALE GENOMIC DNA]</scope>
    <source>
        <strain evidence="2">PS312</strain>
    </source>
</reference>
<sequence>MPKMTLLTSNCPFRLLAVFSGMPRHCTIESRASLQKNLRRIKLFSCCSCSGVRSEAGGAIEQGEGVSGIIIIINLWPDELLALAGKAEERLVGGGDVGVETRHAELVDFIEP</sequence>
<dbReference type="Proteomes" id="UP000005239">
    <property type="component" value="Unassembled WGS sequence"/>
</dbReference>
<reference evidence="1" key="2">
    <citation type="submission" date="2022-06" db="UniProtKB">
        <authorList>
            <consortium name="EnsemblMetazoa"/>
        </authorList>
    </citation>
    <scope>IDENTIFICATION</scope>
    <source>
        <strain evidence="1">PS312</strain>
    </source>
</reference>
<dbReference type="EnsemblMetazoa" id="PPA44243.1">
    <property type="protein sequence ID" value="PPA44243.1"/>
    <property type="gene ID" value="WBGene00282612"/>
</dbReference>
<organism evidence="1 2">
    <name type="scientific">Pristionchus pacificus</name>
    <name type="common">Parasitic nematode worm</name>
    <dbReference type="NCBI Taxonomy" id="54126"/>
    <lineage>
        <taxon>Eukaryota</taxon>
        <taxon>Metazoa</taxon>
        <taxon>Ecdysozoa</taxon>
        <taxon>Nematoda</taxon>
        <taxon>Chromadorea</taxon>
        <taxon>Rhabditida</taxon>
        <taxon>Rhabditina</taxon>
        <taxon>Diplogasteromorpha</taxon>
        <taxon>Diplogasteroidea</taxon>
        <taxon>Neodiplogasteridae</taxon>
        <taxon>Pristionchus</taxon>
    </lineage>
</organism>
<name>A0A2A6CWH0_PRIPA</name>
<dbReference type="AlphaFoldDB" id="A0A2A6CWH0"/>
<accession>A0A8R1Z6S6</accession>
<evidence type="ECO:0000313" key="2">
    <source>
        <dbReference type="Proteomes" id="UP000005239"/>
    </source>
</evidence>
<protein>
    <submittedName>
        <fullName evidence="1">Uncharacterized protein</fullName>
    </submittedName>
</protein>
<proteinExistence type="predicted"/>
<gene>
    <name evidence="1" type="primary">WBGene00282612</name>
</gene>
<keyword evidence="2" id="KW-1185">Reference proteome</keyword>